<organism evidence="1 2">
    <name type="scientific">Lonchura striata</name>
    <name type="common">white-rumped munia</name>
    <dbReference type="NCBI Taxonomy" id="40157"/>
    <lineage>
        <taxon>Eukaryota</taxon>
        <taxon>Metazoa</taxon>
        <taxon>Chordata</taxon>
        <taxon>Craniata</taxon>
        <taxon>Vertebrata</taxon>
        <taxon>Euteleostomi</taxon>
        <taxon>Archelosauria</taxon>
        <taxon>Archosauria</taxon>
        <taxon>Dinosauria</taxon>
        <taxon>Saurischia</taxon>
        <taxon>Theropoda</taxon>
        <taxon>Coelurosauria</taxon>
        <taxon>Aves</taxon>
        <taxon>Neognathae</taxon>
        <taxon>Neoaves</taxon>
        <taxon>Telluraves</taxon>
        <taxon>Australaves</taxon>
        <taxon>Passeriformes</taxon>
        <taxon>Passeroidea</taxon>
        <taxon>Estrildidae</taxon>
        <taxon>Estrildinae</taxon>
        <taxon>Lonchura</taxon>
    </lineage>
</organism>
<reference evidence="1 2" key="1">
    <citation type="submission" date="2017-05" db="EMBL/GenBank/DDBJ databases">
        <title>Genome of assembly of the Bengalese finch, Lonchura striata domestica.</title>
        <authorList>
            <person name="Colquitt B.M."/>
            <person name="Brainard M.S."/>
        </authorList>
    </citation>
    <scope>NUCLEOTIDE SEQUENCE [LARGE SCALE GENOMIC DNA]</scope>
    <source>
        <strain evidence="1">White83orange57</strain>
    </source>
</reference>
<evidence type="ECO:0000313" key="1">
    <source>
        <dbReference type="EMBL" id="OWK59162.1"/>
    </source>
</evidence>
<gene>
    <name evidence="1" type="ORF">RLOC_00001115</name>
</gene>
<sequence length="89" mass="10153">MSRVHNIIHVYRPSHMTNPNTINILHPSTHPHTNILCLRSRHSTIPTSSLHPNPRLQPSTQLQPPTMLKIIIPTTILLPLTFLSTHKHL</sequence>
<dbReference type="Proteomes" id="UP000197619">
    <property type="component" value="Unassembled WGS sequence"/>
</dbReference>
<evidence type="ECO:0000313" key="2">
    <source>
        <dbReference type="Proteomes" id="UP000197619"/>
    </source>
</evidence>
<name>A0A218V0K3_9PASE</name>
<proteinExistence type="predicted"/>
<accession>A0A218V0K3</accession>
<protein>
    <submittedName>
        <fullName evidence="1">Uncharacterized protein</fullName>
    </submittedName>
</protein>
<comment type="caution">
    <text evidence="1">The sequence shown here is derived from an EMBL/GenBank/DDBJ whole genome shotgun (WGS) entry which is preliminary data.</text>
</comment>
<keyword evidence="2" id="KW-1185">Reference proteome</keyword>
<dbReference type="AlphaFoldDB" id="A0A218V0K3"/>
<dbReference type="EMBL" id="MUZQ01000083">
    <property type="protein sequence ID" value="OWK59162.1"/>
    <property type="molecule type" value="Genomic_DNA"/>
</dbReference>